<dbReference type="Proteomes" id="UP001302602">
    <property type="component" value="Unassembled WGS sequence"/>
</dbReference>
<keyword evidence="1" id="KW-0812">Transmembrane</keyword>
<evidence type="ECO:0000313" key="3">
    <source>
        <dbReference type="Proteomes" id="UP001302602"/>
    </source>
</evidence>
<reference evidence="2" key="1">
    <citation type="journal article" date="2023" name="Mol. Phylogenet. Evol.">
        <title>Genome-scale phylogeny and comparative genomics of the fungal order Sordariales.</title>
        <authorList>
            <person name="Hensen N."/>
            <person name="Bonometti L."/>
            <person name="Westerberg I."/>
            <person name="Brannstrom I.O."/>
            <person name="Guillou S."/>
            <person name="Cros-Aarteil S."/>
            <person name="Calhoun S."/>
            <person name="Haridas S."/>
            <person name="Kuo A."/>
            <person name="Mondo S."/>
            <person name="Pangilinan J."/>
            <person name="Riley R."/>
            <person name="LaButti K."/>
            <person name="Andreopoulos B."/>
            <person name="Lipzen A."/>
            <person name="Chen C."/>
            <person name="Yan M."/>
            <person name="Daum C."/>
            <person name="Ng V."/>
            <person name="Clum A."/>
            <person name="Steindorff A."/>
            <person name="Ohm R.A."/>
            <person name="Martin F."/>
            <person name="Silar P."/>
            <person name="Natvig D.O."/>
            <person name="Lalanne C."/>
            <person name="Gautier V."/>
            <person name="Ament-Velasquez S.L."/>
            <person name="Kruys A."/>
            <person name="Hutchinson M.I."/>
            <person name="Powell A.J."/>
            <person name="Barry K."/>
            <person name="Miller A.N."/>
            <person name="Grigoriev I.V."/>
            <person name="Debuchy R."/>
            <person name="Gladieux P."/>
            <person name="Hiltunen Thoren M."/>
            <person name="Johannesson H."/>
        </authorList>
    </citation>
    <scope>NUCLEOTIDE SEQUENCE</scope>
    <source>
        <strain evidence="2">CBS 731.68</strain>
    </source>
</reference>
<comment type="caution">
    <text evidence="2">The sequence shown here is derived from an EMBL/GenBank/DDBJ whole genome shotgun (WGS) entry which is preliminary data.</text>
</comment>
<feature type="transmembrane region" description="Helical" evidence="1">
    <location>
        <begin position="135"/>
        <end position="156"/>
    </location>
</feature>
<evidence type="ECO:0000313" key="2">
    <source>
        <dbReference type="EMBL" id="KAK4126395.1"/>
    </source>
</evidence>
<keyword evidence="3" id="KW-1185">Reference proteome</keyword>
<organism evidence="2 3">
    <name type="scientific">Parathielavia appendiculata</name>
    <dbReference type="NCBI Taxonomy" id="2587402"/>
    <lineage>
        <taxon>Eukaryota</taxon>
        <taxon>Fungi</taxon>
        <taxon>Dikarya</taxon>
        <taxon>Ascomycota</taxon>
        <taxon>Pezizomycotina</taxon>
        <taxon>Sordariomycetes</taxon>
        <taxon>Sordariomycetidae</taxon>
        <taxon>Sordariales</taxon>
        <taxon>Chaetomiaceae</taxon>
        <taxon>Parathielavia</taxon>
    </lineage>
</organism>
<dbReference type="GeneID" id="87829263"/>
<sequence length="347" mass="36417">MGVGHGVCLSTVLLLCKRAAVTPGTVYGMVALGSLLLTAAAALDADNQRAGGHIKQQHMIVLSMVVIAMVPHFLVGKLPPMARASEQGGEETELNPKDEEKTAAEKYNLVATSPSLPNSTSGSYYYPPLATRNTILLAFFSLAHHAFATAVPTWVVSSPSPSKYQPQSAHAADGDRSSVPEHVAAIVFWTGLAVGRFASSSLREGGVLLLRRGPSGIKWPVCGMLAVAYLLVFRFYWAFTSPGDVVLSLLTFGFFLGPVYPLVLGVLLDEMGEHEMLGGVSLLVAFGSSGGAGGLVGSQLVAQCAKTPIAWHYVVGLGLVAGMVLCLMGLRDESANNEEAAEAACYP</sequence>
<evidence type="ECO:0000256" key="1">
    <source>
        <dbReference type="SAM" id="Phobius"/>
    </source>
</evidence>
<dbReference type="AlphaFoldDB" id="A0AAN6Z5F9"/>
<dbReference type="InterPro" id="IPR036259">
    <property type="entry name" value="MFS_trans_sf"/>
</dbReference>
<keyword evidence="1" id="KW-1133">Transmembrane helix</keyword>
<feature type="transmembrane region" description="Helical" evidence="1">
    <location>
        <begin position="245"/>
        <end position="268"/>
    </location>
</feature>
<protein>
    <submittedName>
        <fullName evidence="2">Uncharacterized protein</fullName>
    </submittedName>
</protein>
<accession>A0AAN6Z5F9</accession>
<gene>
    <name evidence="2" type="ORF">N657DRAFT_643179</name>
</gene>
<feature type="transmembrane region" description="Helical" evidence="1">
    <location>
        <begin position="28"/>
        <end position="45"/>
    </location>
</feature>
<feature type="transmembrane region" description="Helical" evidence="1">
    <location>
        <begin position="57"/>
        <end position="75"/>
    </location>
</feature>
<proteinExistence type="predicted"/>
<keyword evidence="1" id="KW-0472">Membrane</keyword>
<feature type="transmembrane region" description="Helical" evidence="1">
    <location>
        <begin position="310"/>
        <end position="330"/>
    </location>
</feature>
<dbReference type="SUPFAM" id="SSF103473">
    <property type="entry name" value="MFS general substrate transporter"/>
    <property type="match status" value="1"/>
</dbReference>
<dbReference type="RefSeq" id="XP_062650166.1">
    <property type="nucleotide sequence ID" value="XM_062792494.1"/>
</dbReference>
<dbReference type="EMBL" id="MU853225">
    <property type="protein sequence ID" value="KAK4126395.1"/>
    <property type="molecule type" value="Genomic_DNA"/>
</dbReference>
<name>A0AAN6Z5F9_9PEZI</name>
<reference evidence="2" key="2">
    <citation type="submission" date="2023-05" db="EMBL/GenBank/DDBJ databases">
        <authorList>
            <consortium name="Lawrence Berkeley National Laboratory"/>
            <person name="Steindorff A."/>
            <person name="Hensen N."/>
            <person name="Bonometti L."/>
            <person name="Westerberg I."/>
            <person name="Brannstrom I.O."/>
            <person name="Guillou S."/>
            <person name="Cros-Aarteil S."/>
            <person name="Calhoun S."/>
            <person name="Haridas S."/>
            <person name="Kuo A."/>
            <person name="Mondo S."/>
            <person name="Pangilinan J."/>
            <person name="Riley R."/>
            <person name="Labutti K."/>
            <person name="Andreopoulos B."/>
            <person name="Lipzen A."/>
            <person name="Chen C."/>
            <person name="Yanf M."/>
            <person name="Daum C."/>
            <person name="Ng V."/>
            <person name="Clum A."/>
            <person name="Ohm R."/>
            <person name="Martin F."/>
            <person name="Silar P."/>
            <person name="Natvig D."/>
            <person name="Lalanne C."/>
            <person name="Gautier V."/>
            <person name="Ament-Velasquez S.L."/>
            <person name="Kruys A."/>
            <person name="Hutchinson M.I."/>
            <person name="Powell A.J."/>
            <person name="Barry K."/>
            <person name="Miller A.N."/>
            <person name="Grigoriev I.V."/>
            <person name="Debuchy R."/>
            <person name="Gladieux P."/>
            <person name="Thoren M.H."/>
            <person name="Johannesson H."/>
        </authorList>
    </citation>
    <scope>NUCLEOTIDE SEQUENCE</scope>
    <source>
        <strain evidence="2">CBS 731.68</strain>
    </source>
</reference>
<feature type="transmembrane region" description="Helical" evidence="1">
    <location>
        <begin position="280"/>
        <end position="298"/>
    </location>
</feature>
<feature type="transmembrane region" description="Helical" evidence="1">
    <location>
        <begin position="219"/>
        <end position="239"/>
    </location>
</feature>